<accession>A0A7Y0HTG9</accession>
<proteinExistence type="predicted"/>
<gene>
    <name evidence="2" type="ORF">G1C95_2274</name>
</gene>
<protein>
    <submittedName>
        <fullName evidence="2">Alkaline phosphatase</fullName>
    </submittedName>
</protein>
<dbReference type="EMBL" id="JAAIII010000008">
    <property type="protein sequence ID" value="NMM95086.1"/>
    <property type="molecule type" value="Genomic_DNA"/>
</dbReference>
<name>A0A7Y0HTG9_9BIFI</name>
<feature type="domain" description="DUF5648" evidence="1">
    <location>
        <begin position="151"/>
        <end position="283"/>
    </location>
</feature>
<dbReference type="Pfam" id="PF18885">
    <property type="entry name" value="DUF5648"/>
    <property type="match status" value="1"/>
</dbReference>
<reference evidence="2 3" key="1">
    <citation type="submission" date="2020-02" db="EMBL/GenBank/DDBJ databases">
        <title>Characterization of phylogenetic diversity of novel bifidobacterial species isolated in Czech ZOOs.</title>
        <authorList>
            <person name="Lugli G.A."/>
            <person name="Vera N.B."/>
            <person name="Ventura M."/>
        </authorList>
    </citation>
    <scope>NUCLEOTIDE SEQUENCE [LARGE SCALE GENOMIC DNA]</scope>
    <source>
        <strain evidence="2 3">DSM 109957</strain>
    </source>
</reference>
<evidence type="ECO:0000313" key="2">
    <source>
        <dbReference type="EMBL" id="NMM95086.1"/>
    </source>
</evidence>
<organism evidence="2 3">
    <name type="scientific">Bifidobacterium oedipodis</name>
    <dbReference type="NCBI Taxonomy" id="2675322"/>
    <lineage>
        <taxon>Bacteria</taxon>
        <taxon>Bacillati</taxon>
        <taxon>Actinomycetota</taxon>
        <taxon>Actinomycetes</taxon>
        <taxon>Bifidobacteriales</taxon>
        <taxon>Bifidobacteriaceae</taxon>
        <taxon>Bifidobacterium</taxon>
    </lineage>
</organism>
<evidence type="ECO:0000313" key="3">
    <source>
        <dbReference type="Proteomes" id="UP000532194"/>
    </source>
</evidence>
<comment type="caution">
    <text evidence="2">The sequence shown here is derived from an EMBL/GenBank/DDBJ whole genome shotgun (WGS) entry which is preliminary data.</text>
</comment>
<dbReference type="Proteomes" id="UP000532194">
    <property type="component" value="Unassembled WGS sequence"/>
</dbReference>
<keyword evidence="3" id="KW-1185">Reference proteome</keyword>
<sequence length="290" mass="32015">MNSGTTMARGVRFGLVIVSSICALVLSLSVVCGASASEYATQDNNGTAYAAVSDANGAQCRIYFKRNDGTHIMNMFMYVEGSKLGDNTAYARETKSLKVPEGQQFLGWFYTDSQGVQVQADENTVVTSGLVLTAMFGTVTEEVEKPEVRVPVYRAYNSYMTRGSSHLFTTDETEYKNAVAAGWTPEGIVFYVSQDDSGSPVYRLYNRYDGSHHYTTDAAERDNLIEHGWTTEGIAWYVKSEADTDVLRGYNPYTGEHLFTIDATELQNAVAAGWEDEGAAFKAWDQQQEP</sequence>
<evidence type="ECO:0000259" key="1">
    <source>
        <dbReference type="Pfam" id="PF18885"/>
    </source>
</evidence>
<dbReference type="InterPro" id="IPR043708">
    <property type="entry name" value="DUF5648"/>
</dbReference>
<dbReference type="AlphaFoldDB" id="A0A7Y0HTG9"/>
<dbReference type="RefSeq" id="WP_169173087.1">
    <property type="nucleotide sequence ID" value="NZ_JAAIII010000008.1"/>
</dbReference>